<dbReference type="InterPro" id="IPR003877">
    <property type="entry name" value="SPRY_dom"/>
</dbReference>
<dbReference type="InterPro" id="IPR043136">
    <property type="entry name" value="B30.2/SPRY_sf"/>
</dbReference>
<reference evidence="7 8" key="1">
    <citation type="journal article" date="2018" name="IMA Fungus">
        <title>IMA Genome-F 9: Draft genome sequence of Annulohypoxylon stygium, Aspergillus mulundensis, Berkeleyomyces basicola (syn. Thielaviopsis basicola), Ceratocystis smalleyi, two Cercospora beticola strains, Coleophoma cylindrospora, Fusarium fracticaudum, Phialophora cf. hyalina, and Morchella septimelata.</title>
        <authorList>
            <person name="Wingfield B.D."/>
            <person name="Bills G.F."/>
            <person name="Dong Y."/>
            <person name="Huang W."/>
            <person name="Nel W.J."/>
            <person name="Swalarsk-Parry B.S."/>
            <person name="Vaghefi N."/>
            <person name="Wilken P.M."/>
            <person name="An Z."/>
            <person name="de Beer Z.W."/>
            <person name="De Vos L."/>
            <person name="Chen L."/>
            <person name="Duong T.A."/>
            <person name="Gao Y."/>
            <person name="Hammerbacher A."/>
            <person name="Kikkert J.R."/>
            <person name="Li Y."/>
            <person name="Li H."/>
            <person name="Li K."/>
            <person name="Li Q."/>
            <person name="Liu X."/>
            <person name="Ma X."/>
            <person name="Naidoo K."/>
            <person name="Pethybridge S.J."/>
            <person name="Sun J."/>
            <person name="Steenkamp E.T."/>
            <person name="van der Nest M.A."/>
            <person name="van Wyk S."/>
            <person name="Wingfield M.J."/>
            <person name="Xiong C."/>
            <person name="Yue Q."/>
            <person name="Zhang X."/>
        </authorList>
    </citation>
    <scope>NUCLEOTIDE SEQUENCE [LARGE SCALE GENOMIC DNA]</scope>
    <source>
        <strain evidence="7 8">DSM 5745</strain>
    </source>
</reference>
<dbReference type="SMART" id="SM00668">
    <property type="entry name" value="CTLH"/>
    <property type="match status" value="1"/>
</dbReference>
<dbReference type="PROSITE" id="PS50896">
    <property type="entry name" value="LISH"/>
    <property type="match status" value="1"/>
</dbReference>
<dbReference type="AlphaFoldDB" id="A0A3D8QHC3"/>
<dbReference type="InterPro" id="IPR024964">
    <property type="entry name" value="CTLH/CRA"/>
</dbReference>
<sequence length="604" mass="66982">MTDTPFSPSGGAPRAPLTNTYPAPSISSIPRRSSYASVLSGTAALSPQTSTPFSQLNSTSSYPPPFHSDGRASRHSAAVDAEMQMNSSWMLPQQDSLPPYSRKFASFPAYDPFFQNLGTFSEPSCSSFTPSYLRNSRYISRLDAARRTKSASQRDAASVSSVQGNLPRIAPSYRGMTYDIIDREPVGDDDDHITPLPSRWSDSDKYPGLELPNDGLEIRYTGPLDKQSHVAASVRADHPMPPQCGIYYFEITIHSKPKEGVIGIGFSNPKASVERLPGWEQESWAYHGDDGKTFFGNAFKELRNLKVYPSVGVRKNPSIHISANFGQQPFMFDIDGMVKSQKETIHSDISKTSIASIQPPLDDTAFLQELVAQFLAHDGYVETARAFAEEVAAESAALENGRQAQLKKYEVEEDIEAINRQKIRAAILEGDIDRALKYTNAYYANVLQQYPHIHFKLRCRKFLEMMRRCTELSSSAKKGKATNGFSDTAVFDEEMELDDQMQDQNGWEADGMDMEETETATKSNELLTGAVQYGQQLRMDYPNDENGGDKKMLDDIFSLVAYPDPKRSVHGHYLDPAGRIAVAEELNSAILGTAHIFPLASYTG</sequence>
<dbReference type="OrthoDB" id="25503at2759"/>
<evidence type="ECO:0000256" key="1">
    <source>
        <dbReference type="ARBA" id="ARBA00002343"/>
    </source>
</evidence>
<dbReference type="InterPro" id="IPR013144">
    <property type="entry name" value="CRA_dom"/>
</dbReference>
<proteinExistence type="predicted"/>
<dbReference type="InterPro" id="IPR006595">
    <property type="entry name" value="CTLH_C"/>
</dbReference>
<dbReference type="RefSeq" id="XP_026598775.1">
    <property type="nucleotide sequence ID" value="XM_026752757.1"/>
</dbReference>
<protein>
    <recommendedName>
        <fullName evidence="3">Protein FYV10</fullName>
    </recommendedName>
    <alternativeName>
        <fullName evidence="2">Protein fyv10</fullName>
    </alternativeName>
</protein>
<comment type="function">
    <text evidence="1">Involved in the proteasome-dependent degradation of fructose-1,6-bisphosphatase.</text>
</comment>
<evidence type="ECO:0000256" key="2">
    <source>
        <dbReference type="ARBA" id="ARBA00017917"/>
    </source>
</evidence>
<evidence type="ECO:0000313" key="7">
    <source>
        <dbReference type="EMBL" id="RDW61243.1"/>
    </source>
</evidence>
<feature type="region of interest" description="Disordered" evidence="4">
    <location>
        <begin position="1"/>
        <end position="31"/>
    </location>
</feature>
<dbReference type="Pfam" id="PF10607">
    <property type="entry name" value="CTLH"/>
    <property type="match status" value="1"/>
</dbReference>
<dbReference type="PANTHER" id="PTHR12864">
    <property type="entry name" value="RAN BINDING PROTEIN 9-RELATED"/>
    <property type="match status" value="1"/>
</dbReference>
<dbReference type="SMART" id="SM00757">
    <property type="entry name" value="CRA"/>
    <property type="match status" value="1"/>
</dbReference>
<dbReference type="Pfam" id="PF00622">
    <property type="entry name" value="SPRY"/>
    <property type="match status" value="1"/>
</dbReference>
<keyword evidence="8" id="KW-1185">Reference proteome</keyword>
<dbReference type="SUPFAM" id="SSF49899">
    <property type="entry name" value="Concanavalin A-like lectins/glucanases"/>
    <property type="match status" value="1"/>
</dbReference>
<evidence type="ECO:0000259" key="6">
    <source>
        <dbReference type="PROSITE" id="PS50897"/>
    </source>
</evidence>
<dbReference type="GeneID" id="38121111"/>
<evidence type="ECO:0000259" key="5">
    <source>
        <dbReference type="PROSITE" id="PS50188"/>
    </source>
</evidence>
<dbReference type="EMBL" id="PVWQ01000017">
    <property type="protein sequence ID" value="RDW61243.1"/>
    <property type="molecule type" value="Genomic_DNA"/>
</dbReference>
<evidence type="ECO:0000256" key="4">
    <source>
        <dbReference type="SAM" id="MobiDB-lite"/>
    </source>
</evidence>
<feature type="domain" description="CTLH" evidence="6">
    <location>
        <begin position="416"/>
        <end position="473"/>
    </location>
</feature>
<feature type="compositionally biased region" description="Low complexity" evidence="4">
    <location>
        <begin position="21"/>
        <end position="31"/>
    </location>
</feature>
<gene>
    <name evidence="7" type="ORF">DSM5745_10741</name>
</gene>
<dbReference type="Proteomes" id="UP000256690">
    <property type="component" value="Unassembled WGS sequence"/>
</dbReference>
<evidence type="ECO:0000256" key="3">
    <source>
        <dbReference type="ARBA" id="ARBA00018741"/>
    </source>
</evidence>
<dbReference type="PROSITE" id="PS50897">
    <property type="entry name" value="CTLH"/>
    <property type="match status" value="1"/>
</dbReference>
<organism evidence="7 8">
    <name type="scientific">Aspergillus mulundensis</name>
    <dbReference type="NCBI Taxonomy" id="1810919"/>
    <lineage>
        <taxon>Eukaryota</taxon>
        <taxon>Fungi</taxon>
        <taxon>Dikarya</taxon>
        <taxon>Ascomycota</taxon>
        <taxon>Pezizomycotina</taxon>
        <taxon>Eurotiomycetes</taxon>
        <taxon>Eurotiomycetidae</taxon>
        <taxon>Eurotiales</taxon>
        <taxon>Aspergillaceae</taxon>
        <taxon>Aspergillus</taxon>
        <taxon>Aspergillus subgen. Nidulantes</taxon>
    </lineage>
</organism>
<feature type="region of interest" description="Disordered" evidence="4">
    <location>
        <begin position="46"/>
        <end position="77"/>
    </location>
</feature>
<accession>A0A3D8QHC3</accession>
<feature type="domain" description="B30.2/SPRY" evidence="5">
    <location>
        <begin position="178"/>
        <end position="379"/>
    </location>
</feature>
<dbReference type="InterPro" id="IPR013320">
    <property type="entry name" value="ConA-like_dom_sf"/>
</dbReference>
<dbReference type="STRING" id="1810919.A0A3D8QHC3"/>
<dbReference type="PROSITE" id="PS50188">
    <property type="entry name" value="B302_SPRY"/>
    <property type="match status" value="1"/>
</dbReference>
<evidence type="ECO:0000313" key="8">
    <source>
        <dbReference type="Proteomes" id="UP000256690"/>
    </source>
</evidence>
<dbReference type="InterPro" id="IPR006594">
    <property type="entry name" value="LisH"/>
</dbReference>
<feature type="compositionally biased region" description="Polar residues" evidence="4">
    <location>
        <begin position="46"/>
        <end position="61"/>
    </location>
</feature>
<dbReference type="InterPro" id="IPR001870">
    <property type="entry name" value="B30.2/SPRY"/>
</dbReference>
<dbReference type="InterPro" id="IPR050618">
    <property type="entry name" value="Ubq-SigPath_Reg"/>
</dbReference>
<dbReference type="Gene3D" id="2.60.120.920">
    <property type="match status" value="2"/>
</dbReference>
<name>A0A3D8QHC3_9EURO</name>
<comment type="caution">
    <text evidence="7">The sequence shown here is derived from an EMBL/GenBank/DDBJ whole genome shotgun (WGS) entry which is preliminary data.</text>
</comment>